<dbReference type="Pfam" id="PF05577">
    <property type="entry name" value="Peptidase_S28"/>
    <property type="match status" value="1"/>
</dbReference>
<feature type="chain" id="PRO_5041983453" evidence="6">
    <location>
        <begin position="20"/>
        <end position="542"/>
    </location>
</feature>
<sequence length="542" mass="60293">MQLTTLTACALAWSPWTNALSASLNGKRSSIGQVAGDRQAQHNSIRKRDIDPSLLYTEYNFSTPIDHFQNETKYEPHGNGSFPLRYWFDATYYKPGGPVIILQSGETDASTRLPFLQKGLLHELAVATNGIGVVLEHRYYGTSFPTPDLSTGNLRFLTTDQAMADEAYFAQNIQFPGLEKYGDLTSKTTAYLGYGGSYAGAFNAFLRVQYPDVFWGTISSSGVTKAIYDFWEYYEPVATYAPQDCVAAQKTLTHIVDNILIGKNDTALTNTLKTAFGLENITHVADFANQLAQGVGNWQSLNWDPAISSPEFYNYCGNISDVDTLYPATEPLRSTAEYLIGQGGYSANASLVNQMLNYIGYVNLTVVSSCDYEQDSLAADWRSWPYQYCTEWGFLQTGSGVPQDQLPMISRTLDLAYEMLICNYAFGIYGAPDLEAVNKYGGYNISYPRLAIVDGEWDPWRPATPHAIEYGAKDRVSTASEPFIQIADAVHHWDENGVFPNQTTATFPPQPVADTQKLELQFVQEWMQEWELKCLIQGGGCS</sequence>
<evidence type="ECO:0000313" key="8">
    <source>
        <dbReference type="Proteomes" id="UP001274830"/>
    </source>
</evidence>
<dbReference type="Gene3D" id="3.40.50.1820">
    <property type="entry name" value="alpha/beta hydrolase"/>
    <property type="match status" value="2"/>
</dbReference>
<dbReference type="EMBL" id="JAUTXT010000054">
    <property type="protein sequence ID" value="KAK3670554.1"/>
    <property type="molecule type" value="Genomic_DNA"/>
</dbReference>
<evidence type="ECO:0000256" key="3">
    <source>
        <dbReference type="ARBA" id="ARBA00022729"/>
    </source>
</evidence>
<keyword evidence="5" id="KW-0325">Glycoprotein</keyword>
<dbReference type="InterPro" id="IPR008758">
    <property type="entry name" value="Peptidase_S28"/>
</dbReference>
<accession>A0AAE0WGH6</accession>
<proteinExistence type="inferred from homology"/>
<dbReference type="GO" id="GO:0070008">
    <property type="term" value="F:serine-type exopeptidase activity"/>
    <property type="evidence" value="ECO:0007669"/>
    <property type="project" value="InterPro"/>
</dbReference>
<evidence type="ECO:0000313" key="7">
    <source>
        <dbReference type="EMBL" id="KAK3670554.1"/>
    </source>
</evidence>
<evidence type="ECO:0000256" key="4">
    <source>
        <dbReference type="ARBA" id="ARBA00022801"/>
    </source>
</evidence>
<gene>
    <name evidence="7" type="ORF">LTR78_009522</name>
</gene>
<evidence type="ECO:0000256" key="2">
    <source>
        <dbReference type="ARBA" id="ARBA00022670"/>
    </source>
</evidence>
<keyword evidence="8" id="KW-1185">Reference proteome</keyword>
<feature type="signal peptide" evidence="6">
    <location>
        <begin position="1"/>
        <end position="19"/>
    </location>
</feature>
<organism evidence="7 8">
    <name type="scientific">Recurvomyces mirabilis</name>
    <dbReference type="NCBI Taxonomy" id="574656"/>
    <lineage>
        <taxon>Eukaryota</taxon>
        <taxon>Fungi</taxon>
        <taxon>Dikarya</taxon>
        <taxon>Ascomycota</taxon>
        <taxon>Pezizomycotina</taxon>
        <taxon>Dothideomycetes</taxon>
        <taxon>Dothideomycetidae</taxon>
        <taxon>Mycosphaerellales</taxon>
        <taxon>Teratosphaeriaceae</taxon>
        <taxon>Recurvomyces</taxon>
    </lineage>
</organism>
<dbReference type="PANTHER" id="PTHR11010">
    <property type="entry name" value="PROTEASE S28 PRO-X CARBOXYPEPTIDASE-RELATED"/>
    <property type="match status" value="1"/>
</dbReference>
<comment type="caution">
    <text evidence="7">The sequence shown here is derived from an EMBL/GenBank/DDBJ whole genome shotgun (WGS) entry which is preliminary data.</text>
</comment>
<dbReference type="InterPro" id="IPR029058">
    <property type="entry name" value="AB_hydrolase_fold"/>
</dbReference>
<reference evidence="7" key="1">
    <citation type="submission" date="2023-07" db="EMBL/GenBank/DDBJ databases">
        <title>Black Yeasts Isolated from many extreme environments.</title>
        <authorList>
            <person name="Coleine C."/>
            <person name="Stajich J.E."/>
            <person name="Selbmann L."/>
        </authorList>
    </citation>
    <scope>NUCLEOTIDE SEQUENCE</scope>
    <source>
        <strain evidence="7">CCFEE 5485</strain>
    </source>
</reference>
<dbReference type="AlphaFoldDB" id="A0AAE0WGH6"/>
<evidence type="ECO:0000256" key="1">
    <source>
        <dbReference type="ARBA" id="ARBA00011079"/>
    </source>
</evidence>
<dbReference type="SUPFAM" id="SSF53474">
    <property type="entry name" value="alpha/beta-Hydrolases"/>
    <property type="match status" value="1"/>
</dbReference>
<comment type="similarity">
    <text evidence="1">Belongs to the peptidase S28 family.</text>
</comment>
<evidence type="ECO:0000256" key="5">
    <source>
        <dbReference type="ARBA" id="ARBA00023180"/>
    </source>
</evidence>
<keyword evidence="3 6" id="KW-0732">Signal</keyword>
<protein>
    <submittedName>
        <fullName evidence="7">Uncharacterized protein</fullName>
    </submittedName>
</protein>
<evidence type="ECO:0000256" key="6">
    <source>
        <dbReference type="SAM" id="SignalP"/>
    </source>
</evidence>
<dbReference type="PANTHER" id="PTHR11010:SF117">
    <property type="entry name" value="SERINE PROTEASE 16"/>
    <property type="match status" value="1"/>
</dbReference>
<keyword evidence="2" id="KW-0645">Protease</keyword>
<dbReference type="FunFam" id="3.40.50.1820:FF:000251">
    <property type="entry name" value="Extracelular serine carboxypeptidase, putative"/>
    <property type="match status" value="1"/>
</dbReference>
<dbReference type="GO" id="GO:0006508">
    <property type="term" value="P:proteolysis"/>
    <property type="evidence" value="ECO:0007669"/>
    <property type="project" value="UniProtKB-KW"/>
</dbReference>
<dbReference type="GO" id="GO:0008239">
    <property type="term" value="F:dipeptidyl-peptidase activity"/>
    <property type="evidence" value="ECO:0007669"/>
    <property type="project" value="TreeGrafter"/>
</dbReference>
<name>A0AAE0WGH6_9PEZI</name>
<keyword evidence="4" id="KW-0378">Hydrolase</keyword>
<dbReference type="Proteomes" id="UP001274830">
    <property type="component" value="Unassembled WGS sequence"/>
</dbReference>